<evidence type="ECO:0000313" key="3">
    <source>
        <dbReference type="Proteomes" id="UP000032049"/>
    </source>
</evidence>
<dbReference type="RefSeq" id="WP_041881807.1">
    <property type="nucleotide sequence ID" value="NZ_CP157278.1"/>
</dbReference>
<dbReference type="STRING" id="1503925.TH53_11050"/>
<dbReference type="Proteomes" id="UP000032049">
    <property type="component" value="Unassembled WGS sequence"/>
</dbReference>
<accession>A0A0D0F6A5</accession>
<organism evidence="2 3">
    <name type="scientific">Pedobacter lusitanus</name>
    <dbReference type="NCBI Taxonomy" id="1503925"/>
    <lineage>
        <taxon>Bacteria</taxon>
        <taxon>Pseudomonadati</taxon>
        <taxon>Bacteroidota</taxon>
        <taxon>Sphingobacteriia</taxon>
        <taxon>Sphingobacteriales</taxon>
        <taxon>Sphingobacteriaceae</taxon>
        <taxon>Pedobacter</taxon>
    </lineage>
</organism>
<name>A0A0D0F6A5_9SPHI</name>
<proteinExistence type="predicted"/>
<keyword evidence="3" id="KW-1185">Reference proteome</keyword>
<gene>
    <name evidence="2" type="ORF">TH53_11050</name>
</gene>
<feature type="coiled-coil region" evidence="1">
    <location>
        <begin position="30"/>
        <end position="64"/>
    </location>
</feature>
<dbReference type="OrthoDB" id="773173at2"/>
<keyword evidence="1" id="KW-0175">Coiled coil</keyword>
<evidence type="ECO:0000313" key="2">
    <source>
        <dbReference type="EMBL" id="KIO77163.1"/>
    </source>
</evidence>
<dbReference type="EMBL" id="JXRA01000044">
    <property type="protein sequence ID" value="KIO77163.1"/>
    <property type="molecule type" value="Genomic_DNA"/>
</dbReference>
<evidence type="ECO:0000256" key="1">
    <source>
        <dbReference type="SAM" id="Coils"/>
    </source>
</evidence>
<comment type="caution">
    <text evidence="2">The sequence shown here is derived from an EMBL/GenBank/DDBJ whole genome shotgun (WGS) entry which is preliminary data.</text>
</comment>
<sequence>MNRYNYKGLRIEIPSAAQVKEEGIAISEMNAKLLKKIEELTLHLIKQEKEMNILKNEVQLLKNKKH</sequence>
<reference evidence="2 3" key="1">
    <citation type="submission" date="2015-01" db="EMBL/GenBank/DDBJ databases">
        <title>Draft genome sequence of Pedobacter sp. NL19 isolated from sludge of an effluent treatment pond in an abandoned uranium mine.</title>
        <authorList>
            <person name="Santos T."/>
            <person name="Caetano T."/>
            <person name="Covas C."/>
            <person name="Cruz A."/>
            <person name="Mendo S."/>
        </authorList>
    </citation>
    <scope>NUCLEOTIDE SEQUENCE [LARGE SCALE GENOMIC DNA]</scope>
    <source>
        <strain evidence="2 3">NL19</strain>
    </source>
</reference>
<dbReference type="AlphaFoldDB" id="A0A0D0F6A5"/>
<protein>
    <submittedName>
        <fullName evidence="2">Uncharacterized protein</fullName>
    </submittedName>
</protein>